<name>A0A1Q6R514_9FIRM</name>
<dbReference type="GO" id="GO:0050043">
    <property type="term" value="F:lactate racemase activity"/>
    <property type="evidence" value="ECO:0007669"/>
    <property type="project" value="InterPro"/>
</dbReference>
<dbReference type="InterPro" id="IPR043166">
    <property type="entry name" value="LarA-like_C"/>
</dbReference>
<dbReference type="PANTHER" id="PTHR33171">
    <property type="entry name" value="LAR_N DOMAIN-CONTAINING PROTEIN"/>
    <property type="match status" value="1"/>
</dbReference>
<dbReference type="AlphaFoldDB" id="A0A1Q6R514"/>
<dbReference type="InterPro" id="IPR048068">
    <property type="entry name" value="LarA-like"/>
</dbReference>
<dbReference type="Pfam" id="PF09861">
    <property type="entry name" value="Lar_N"/>
    <property type="match status" value="1"/>
</dbReference>
<dbReference type="Proteomes" id="UP000186777">
    <property type="component" value="Unassembled WGS sequence"/>
</dbReference>
<dbReference type="Gene3D" id="3.90.226.30">
    <property type="match status" value="1"/>
</dbReference>
<evidence type="ECO:0000313" key="3">
    <source>
        <dbReference type="EMBL" id="OLA37474.1"/>
    </source>
</evidence>
<reference evidence="3 4" key="1">
    <citation type="journal article" date="2016" name="Nat. Biotechnol.">
        <title>Measurement of bacterial replication rates in microbial communities.</title>
        <authorList>
            <person name="Brown C.T."/>
            <person name="Olm M.R."/>
            <person name="Thomas B.C."/>
            <person name="Banfield J.F."/>
        </authorList>
    </citation>
    <scope>NUCLEOTIDE SEQUENCE [LARGE SCALE GENOMIC DNA]</scope>
    <source>
        <strain evidence="3">46_33</strain>
    </source>
</reference>
<dbReference type="InterPro" id="IPR048520">
    <property type="entry name" value="LarA_C"/>
</dbReference>
<evidence type="ECO:0000259" key="1">
    <source>
        <dbReference type="Pfam" id="PF09861"/>
    </source>
</evidence>
<dbReference type="Gene3D" id="3.40.50.11440">
    <property type="match status" value="1"/>
</dbReference>
<dbReference type="RefSeq" id="WP_303679951.1">
    <property type="nucleotide sequence ID" value="NZ_MNTG01000030.1"/>
</dbReference>
<dbReference type="STRING" id="626940.BHW43_06505"/>
<evidence type="ECO:0000259" key="2">
    <source>
        <dbReference type="Pfam" id="PF21113"/>
    </source>
</evidence>
<feature type="domain" description="LarA-like N-terminal" evidence="1">
    <location>
        <begin position="8"/>
        <end position="209"/>
    </location>
</feature>
<dbReference type="Pfam" id="PF21113">
    <property type="entry name" value="LarA_C"/>
    <property type="match status" value="1"/>
</dbReference>
<proteinExistence type="predicted"/>
<dbReference type="InterPro" id="IPR047926">
    <property type="entry name" value="Ni_dep_LarA"/>
</dbReference>
<comment type="caution">
    <text evidence="3">The sequence shown here is derived from an EMBL/GenBank/DDBJ whole genome shotgun (WGS) entry which is preliminary data.</text>
</comment>
<sequence length="423" mass="47147">MTDYKYKYGHGYKEFSLPEEHVLGELKMKQMMPLENLKAAVLDALYHPIASAPIDELVQPGMKIAFICNDSTRVANTHSFMPILVNEMNKLGVKDEDMHIVFALGTYRCMSHEEMVEQVGEDVAKRLKMYNSDCHVQDDFEYFGETEHGTPVCLNKHVCDADLVILTGTVVYHFFSGFGGGRKAVLPGVAAMETVRKNHSLMMSPEAKLGKLHGNPVYDDQVEGVRLFAKEHKMFLFHSILDAQKQFLKVFAGDWYEAHLEACKFVEQVYGVPISEPADVVIASCGGYPKDINIYQLQKTMDNAWCAVKDGGVIIILGECEEGSGSAALEKALEENPSPEAIKAELEKNFVIGAHKAFAITRLMKKAHFILVSALDKELAKKLLFESVDDVDAAMKLAKKYVGKDYKVLLMPQGSLTVPVLKK</sequence>
<dbReference type="EMBL" id="MNTG01000030">
    <property type="protein sequence ID" value="OLA37474.1"/>
    <property type="molecule type" value="Genomic_DNA"/>
</dbReference>
<feature type="domain" description="Lactate racemase C-terminal" evidence="2">
    <location>
        <begin position="276"/>
        <end position="414"/>
    </location>
</feature>
<protein>
    <submittedName>
        <fullName evidence="3">Transcriptional regulator</fullName>
    </submittedName>
</protein>
<evidence type="ECO:0000313" key="4">
    <source>
        <dbReference type="Proteomes" id="UP000186777"/>
    </source>
</evidence>
<dbReference type="NCBIfam" id="NF033504">
    <property type="entry name" value="Ni_dep_LarA"/>
    <property type="match status" value="1"/>
</dbReference>
<dbReference type="PANTHER" id="PTHR33171:SF17">
    <property type="entry name" value="LARA-LIKE N-TERMINAL DOMAIN-CONTAINING PROTEIN"/>
    <property type="match status" value="1"/>
</dbReference>
<organism evidence="3 4">
    <name type="scientific">Phascolarctobacterium succinatutens</name>
    <dbReference type="NCBI Taxonomy" id="626940"/>
    <lineage>
        <taxon>Bacteria</taxon>
        <taxon>Bacillati</taxon>
        <taxon>Bacillota</taxon>
        <taxon>Negativicutes</taxon>
        <taxon>Acidaminococcales</taxon>
        <taxon>Acidaminococcaceae</taxon>
        <taxon>Phascolarctobacterium</taxon>
    </lineage>
</organism>
<gene>
    <name evidence="3" type="ORF">BHW43_06505</name>
</gene>
<dbReference type="InterPro" id="IPR018657">
    <property type="entry name" value="LarA-like_N"/>
</dbReference>
<accession>A0A1Q6R514</accession>